<sequence length="620" mass="70087">MKKRFLTIVAGCLMLASCQKLDIPPVDILTDDQIFGSEAGINAYLAQVYRKLPIEDFTYRPDGRNDGVGNVGFNLHHEWEHFYCEAAADGEMVGPYGGVDIAGGFGYWPYKDIRDVNYFIETLPTYAKNFTADKVTSLMGEAHFLRAYYYFALAKRYGGIPIIKYVQNYPEQTIEELQVPRNTEEEVWNFIGEDLDTAYQMCGETSVAERANKYVAMALKSRAMVYAGSIARYGSQTFVDGDARSQGLVGISADKAAGYYQKAIDAAKTLEGHYSLYRAKGDKTENYVNIFLDSKSPENILIRSFFAGEPERNHSFDATYSPNSDMNYMTAGGLSRTYPTLEFVQHFDSFDFVTNADGTPRRYNSQAEMAQGLEPRLRGTVYFPGDVLRGVPFDVQAGIYPSFSGTAADEVAKPTGTRSFILSGDHTTLRNGRLIIGKAGMYPPAFGNDNNTRTGFYVRKYIDPTKGISAVNLFTSTTPWIELRYAEVLLNRAEADIELNQTADALKCINDLRDRAGASLATAADMTVATYRNERAKELAFENHYWWDIKRWRIADQLLNNTHFHGLMPYYVESENKYIFLKELELFNRNYYFDKKFYYEQIPGGELATNPNLYPNNPGY</sequence>
<evidence type="ECO:0000256" key="2">
    <source>
        <dbReference type="ARBA" id="ARBA00022729"/>
    </source>
</evidence>
<evidence type="ECO:0000259" key="5">
    <source>
        <dbReference type="Pfam" id="PF07980"/>
    </source>
</evidence>
<evidence type="ECO:0000256" key="4">
    <source>
        <dbReference type="ARBA" id="ARBA00023237"/>
    </source>
</evidence>
<comment type="subcellular location">
    <subcellularLocation>
        <location evidence="1">Cell outer membrane</location>
    </subcellularLocation>
</comment>
<feature type="domain" description="SusD-like N-terminal" evidence="6">
    <location>
        <begin position="109"/>
        <end position="222"/>
    </location>
</feature>
<evidence type="ECO:0000256" key="3">
    <source>
        <dbReference type="ARBA" id="ARBA00023136"/>
    </source>
</evidence>
<gene>
    <name evidence="7" type="ORF">KTO63_25050</name>
</gene>
<feature type="domain" description="RagB/SusD" evidence="5">
    <location>
        <begin position="298"/>
        <end position="620"/>
    </location>
</feature>
<name>A0A9E2SF37_9BACT</name>
<keyword evidence="8" id="KW-1185">Reference proteome</keyword>
<evidence type="ECO:0000256" key="1">
    <source>
        <dbReference type="ARBA" id="ARBA00004442"/>
    </source>
</evidence>
<comment type="caution">
    <text evidence="7">The sequence shown here is derived from an EMBL/GenBank/DDBJ whole genome shotgun (WGS) entry which is preliminary data.</text>
</comment>
<dbReference type="Proteomes" id="UP000812270">
    <property type="component" value="Unassembled WGS sequence"/>
</dbReference>
<keyword evidence="2" id="KW-0732">Signal</keyword>
<evidence type="ECO:0000313" key="8">
    <source>
        <dbReference type="Proteomes" id="UP000812270"/>
    </source>
</evidence>
<keyword evidence="4" id="KW-0998">Cell outer membrane</keyword>
<evidence type="ECO:0000313" key="7">
    <source>
        <dbReference type="EMBL" id="MBV4360457.1"/>
    </source>
</evidence>
<dbReference type="PROSITE" id="PS51257">
    <property type="entry name" value="PROKAR_LIPOPROTEIN"/>
    <property type="match status" value="1"/>
</dbReference>
<dbReference type="Pfam" id="PF14322">
    <property type="entry name" value="SusD-like_3"/>
    <property type="match status" value="1"/>
</dbReference>
<dbReference type="AlphaFoldDB" id="A0A9E2SF37"/>
<dbReference type="EMBL" id="JAHSPG010000018">
    <property type="protein sequence ID" value="MBV4360457.1"/>
    <property type="molecule type" value="Genomic_DNA"/>
</dbReference>
<dbReference type="Pfam" id="PF07980">
    <property type="entry name" value="SusD_RagB"/>
    <property type="match status" value="1"/>
</dbReference>
<organism evidence="7 8">
    <name type="scientific">Pinibacter aurantiacus</name>
    <dbReference type="NCBI Taxonomy" id="2851599"/>
    <lineage>
        <taxon>Bacteria</taxon>
        <taxon>Pseudomonadati</taxon>
        <taxon>Bacteroidota</taxon>
        <taxon>Chitinophagia</taxon>
        <taxon>Chitinophagales</taxon>
        <taxon>Chitinophagaceae</taxon>
        <taxon>Pinibacter</taxon>
    </lineage>
</organism>
<dbReference type="InterPro" id="IPR033985">
    <property type="entry name" value="SusD-like_N"/>
</dbReference>
<dbReference type="RefSeq" id="WP_217794852.1">
    <property type="nucleotide sequence ID" value="NZ_JAHSPG010000018.1"/>
</dbReference>
<proteinExistence type="predicted"/>
<reference evidence="7" key="1">
    <citation type="submission" date="2021-06" db="EMBL/GenBank/DDBJ databases">
        <authorList>
            <person name="Huq M.A."/>
        </authorList>
    </citation>
    <scope>NUCLEOTIDE SEQUENCE</scope>
    <source>
        <strain evidence="7">MAH-26</strain>
    </source>
</reference>
<keyword evidence="3" id="KW-0472">Membrane</keyword>
<protein>
    <submittedName>
        <fullName evidence="7">RagB/SusD family nutrient uptake outer membrane protein</fullName>
    </submittedName>
</protein>
<dbReference type="InterPro" id="IPR012944">
    <property type="entry name" value="SusD_RagB_dom"/>
</dbReference>
<dbReference type="GO" id="GO:0009279">
    <property type="term" value="C:cell outer membrane"/>
    <property type="evidence" value="ECO:0007669"/>
    <property type="project" value="UniProtKB-SubCell"/>
</dbReference>
<evidence type="ECO:0000259" key="6">
    <source>
        <dbReference type="Pfam" id="PF14322"/>
    </source>
</evidence>
<accession>A0A9E2SF37</accession>